<reference evidence="2" key="1">
    <citation type="submission" date="2022-11" db="EMBL/GenBank/DDBJ databases">
        <title>Minimal conservation of predation-associated metabolite biosynthetic gene clusters underscores biosynthetic potential of Myxococcota including descriptions for ten novel species: Archangium lansinium sp. nov., Myxococcus landrumus sp. nov., Nannocystis bai.</title>
        <authorList>
            <person name="Ahearne A."/>
            <person name="Stevens C."/>
            <person name="Phillips K."/>
        </authorList>
    </citation>
    <scope>NUCLEOTIDE SEQUENCE</scope>
    <source>
        <strain evidence="2">Na p29</strain>
    </source>
</reference>
<accession>A0A9X3EUU0</accession>
<name>A0A9X3EUU0_9BACT</name>
<evidence type="ECO:0000313" key="3">
    <source>
        <dbReference type="Proteomes" id="UP001150924"/>
    </source>
</evidence>
<evidence type="ECO:0000313" key="2">
    <source>
        <dbReference type="EMBL" id="MCY1005943.1"/>
    </source>
</evidence>
<protein>
    <submittedName>
        <fullName evidence="2">Uncharacterized protein</fullName>
    </submittedName>
</protein>
<dbReference type="EMBL" id="JAPNKE010000002">
    <property type="protein sequence ID" value="MCY1005943.1"/>
    <property type="molecule type" value="Genomic_DNA"/>
</dbReference>
<evidence type="ECO:0000256" key="1">
    <source>
        <dbReference type="SAM" id="MobiDB-lite"/>
    </source>
</evidence>
<feature type="compositionally biased region" description="Low complexity" evidence="1">
    <location>
        <begin position="39"/>
        <end position="50"/>
    </location>
</feature>
<comment type="caution">
    <text evidence="2">The sequence shown here is derived from an EMBL/GenBank/DDBJ whole genome shotgun (WGS) entry which is preliminary data.</text>
</comment>
<keyword evidence="3" id="KW-1185">Reference proteome</keyword>
<feature type="compositionally biased region" description="Polar residues" evidence="1">
    <location>
        <begin position="55"/>
        <end position="75"/>
    </location>
</feature>
<sequence>MRPPLAARTAATRSPRPRTKRSSPIRSSGPLGTSRIPVASTTSAPGSPAAKRSYQAITSGVTRPSSEARQGTIAGTQVRACRRHGPTSIGENHRLAAASSALGQRAGGIAWRILSGGVHMTSGL</sequence>
<dbReference type="Proteomes" id="UP001150924">
    <property type="component" value="Unassembled WGS sequence"/>
</dbReference>
<feature type="region of interest" description="Disordered" evidence="1">
    <location>
        <begin position="1"/>
        <end position="79"/>
    </location>
</feature>
<feature type="compositionally biased region" description="Low complexity" evidence="1">
    <location>
        <begin position="1"/>
        <end position="14"/>
    </location>
</feature>
<gene>
    <name evidence="2" type="ORF">OV079_10265</name>
</gene>
<organism evidence="2 3">
    <name type="scientific">Nannocystis pusilla</name>
    <dbReference type="NCBI Taxonomy" id="889268"/>
    <lineage>
        <taxon>Bacteria</taxon>
        <taxon>Pseudomonadati</taxon>
        <taxon>Myxococcota</taxon>
        <taxon>Polyangia</taxon>
        <taxon>Nannocystales</taxon>
        <taxon>Nannocystaceae</taxon>
        <taxon>Nannocystis</taxon>
    </lineage>
</organism>
<proteinExistence type="predicted"/>
<dbReference type="AlphaFoldDB" id="A0A9X3EUU0"/>
<dbReference type="RefSeq" id="WP_267767870.1">
    <property type="nucleotide sequence ID" value="NZ_JAPNKE010000002.1"/>
</dbReference>